<dbReference type="InterPro" id="IPR027417">
    <property type="entry name" value="P-loop_NTPase"/>
</dbReference>
<keyword evidence="2" id="KW-0547">Nucleotide-binding</keyword>
<dbReference type="Proteomes" id="UP001213083">
    <property type="component" value="Unassembled WGS sequence"/>
</dbReference>
<comment type="caution">
    <text evidence="2">The sequence shown here is derived from an EMBL/GenBank/DDBJ whole genome shotgun (WGS) entry which is preliminary data.</text>
</comment>
<dbReference type="Pfam" id="PF00271">
    <property type="entry name" value="Helicase_C"/>
    <property type="match status" value="1"/>
</dbReference>
<keyword evidence="2" id="KW-0067">ATP-binding</keyword>
<keyword evidence="2" id="KW-0347">Helicase</keyword>
<keyword evidence="2" id="KW-0378">Hydrolase</keyword>
<evidence type="ECO:0000313" key="2">
    <source>
        <dbReference type="EMBL" id="MDA3782882.1"/>
    </source>
</evidence>
<feature type="domain" description="Helicase ATP-binding" evidence="1">
    <location>
        <begin position="190"/>
        <end position="366"/>
    </location>
</feature>
<dbReference type="Pfam" id="PF00176">
    <property type="entry name" value="SNF2-rel_dom"/>
    <property type="match status" value="1"/>
</dbReference>
<reference evidence="2 3" key="1">
    <citation type="submission" date="2023-01" db="EMBL/GenBank/DDBJ databases">
        <title>Sequencing of the bacterial strains from artisanal fermented milk Matsoni.</title>
        <authorList>
            <person name="Rozman V."/>
            <person name="Accetto T."/>
            <person name="Bogovic Matijasic B."/>
        </authorList>
    </citation>
    <scope>NUCLEOTIDE SEQUENCE [LARGE SCALE GENOMIC DNA]</scope>
    <source>
        <strain evidence="3">lbl143</strain>
    </source>
</reference>
<dbReference type="EMBL" id="JAQIEV010000028">
    <property type="protein sequence ID" value="MDA3782882.1"/>
    <property type="molecule type" value="Genomic_DNA"/>
</dbReference>
<protein>
    <submittedName>
        <fullName evidence="2">DEAD/DEAH box helicase</fullName>
    </submittedName>
</protein>
<dbReference type="CDD" id="cd18013">
    <property type="entry name" value="DEXQc_bact_SNF2"/>
    <property type="match status" value="1"/>
</dbReference>
<dbReference type="PROSITE" id="PS51192">
    <property type="entry name" value="HELICASE_ATP_BIND_1"/>
    <property type="match status" value="1"/>
</dbReference>
<proteinExistence type="predicted"/>
<evidence type="ECO:0000313" key="3">
    <source>
        <dbReference type="Proteomes" id="UP001213083"/>
    </source>
</evidence>
<name>A0ABD4W4K7_9LACO</name>
<evidence type="ECO:0000259" key="1">
    <source>
        <dbReference type="PROSITE" id="PS51192"/>
    </source>
</evidence>
<dbReference type="InterPro" id="IPR000330">
    <property type="entry name" value="SNF2_N"/>
</dbReference>
<accession>A0ABD4W4K7</accession>
<dbReference type="Gene3D" id="3.40.50.10810">
    <property type="entry name" value="Tandem AAA-ATPase domain"/>
    <property type="match status" value="1"/>
</dbReference>
<dbReference type="Gene3D" id="3.40.50.300">
    <property type="entry name" value="P-loop containing nucleotide triphosphate hydrolases"/>
    <property type="match status" value="1"/>
</dbReference>
<gene>
    <name evidence="2" type="ORF">PF593_06955</name>
</gene>
<dbReference type="AlphaFoldDB" id="A0ABD4W4K7"/>
<dbReference type="GO" id="GO:0004386">
    <property type="term" value="F:helicase activity"/>
    <property type="evidence" value="ECO:0007669"/>
    <property type="project" value="UniProtKB-KW"/>
</dbReference>
<dbReference type="InterPro" id="IPR038718">
    <property type="entry name" value="SNF2-like_sf"/>
</dbReference>
<dbReference type="SUPFAM" id="SSF52540">
    <property type="entry name" value="P-loop containing nucleoside triphosphate hydrolases"/>
    <property type="match status" value="2"/>
</dbReference>
<sequence>MPGENVRVQGKVVKSHLTSFVSAEELRQVQAAEKLAGLPVHQKPYAFVTLKDWELVAGHLEKNLPGAIVSFEAAEGVLPWLAKEEGGNLKQIFGEEVPVGKVVTLTLSQAGRNGNWQLQLDGVIMAAQKPNEANKAEEVKGVKGVKGAKGAKKVKGAKEKTESFAGKMVDAQVKLGGQTLPLHDYQLYSMNFIMDHPYCGIFLDIGLGKTLTTLAALAKLREEGMKGHILVIAPKTVAKSTWQDEIDKWNLPFKTQSFLTDEKGRQLTPAGRQELYEAAAAKAAKGDWQLYFASRDLVSKLVDLGPWLFKNVVIDESQSFKSPASQRFKALKSVRGRIQRLIELTGTPAPNSLQDLWSQIYLLDQGERLGRSITAYRQQYFEPTLLVNNHPVKWRLLPGSEEKIYQAIDDIVISMKNTRLKLPELTESLDWVEMPPRAKKSYQQLKKDQVLDLPGQELSADNAAVLAGRLRQLASGAIYEEDGEHYQEIFAEKIESCFYLTSNTATPSLVAYYFKSDASRLLAFYRKNGVKAELFDGSPGMIRRWNKGKIPVMLVQPASAGAGLNLQEGGHTLIWFTLPWSLEQYQQMNGRLYRQGQKKPVIIHHLLTKGTIDRHVLDSLKKKDLSQQALLAAVRRTLA</sequence>
<dbReference type="InterPro" id="IPR001650">
    <property type="entry name" value="Helicase_C-like"/>
</dbReference>
<dbReference type="RefSeq" id="WP_271018197.1">
    <property type="nucleotide sequence ID" value="NZ_JAQIEQ010000028.1"/>
</dbReference>
<dbReference type="PANTHER" id="PTHR10799">
    <property type="entry name" value="SNF2/RAD54 HELICASE FAMILY"/>
    <property type="match status" value="1"/>
</dbReference>
<dbReference type="SMART" id="SM00487">
    <property type="entry name" value="DEXDc"/>
    <property type="match status" value="1"/>
</dbReference>
<dbReference type="InterPro" id="IPR014001">
    <property type="entry name" value="Helicase_ATP-bd"/>
</dbReference>
<organism evidence="2 3">
    <name type="scientific">Lactobacillus delbrueckii</name>
    <dbReference type="NCBI Taxonomy" id="1584"/>
    <lineage>
        <taxon>Bacteria</taxon>
        <taxon>Bacillati</taxon>
        <taxon>Bacillota</taxon>
        <taxon>Bacilli</taxon>
        <taxon>Lactobacillales</taxon>
        <taxon>Lactobacillaceae</taxon>
        <taxon>Lactobacillus</taxon>
    </lineage>
</organism>